<reference evidence="1" key="1">
    <citation type="submission" date="2014-05" db="EMBL/GenBank/DDBJ databases">
        <title>The transcriptome of the halophilic microalga Tetraselmis sp. GSL018 isolated from the Great Salt Lake, Utah.</title>
        <authorList>
            <person name="Jinkerson R.E."/>
            <person name="D'Adamo S."/>
            <person name="Posewitz M.C."/>
        </authorList>
    </citation>
    <scope>NUCLEOTIDE SEQUENCE</scope>
    <source>
        <strain evidence="1">GSL018</strain>
    </source>
</reference>
<dbReference type="EMBL" id="GBEZ01026377">
    <property type="protein sequence ID" value="JAC60829.1"/>
    <property type="molecule type" value="Transcribed_RNA"/>
</dbReference>
<gene>
    <name evidence="1" type="ORF">TSPGSL018_27908</name>
</gene>
<evidence type="ECO:0000313" key="1">
    <source>
        <dbReference type="EMBL" id="JAC60829.1"/>
    </source>
</evidence>
<proteinExistence type="predicted"/>
<protein>
    <submittedName>
        <fullName evidence="1">Uncharacterized protein</fullName>
    </submittedName>
</protein>
<organism evidence="1">
    <name type="scientific">Tetraselmis sp. GSL018</name>
    <dbReference type="NCBI Taxonomy" id="582737"/>
    <lineage>
        <taxon>Eukaryota</taxon>
        <taxon>Viridiplantae</taxon>
        <taxon>Chlorophyta</taxon>
        <taxon>core chlorophytes</taxon>
        <taxon>Chlorodendrophyceae</taxon>
        <taxon>Chlorodendrales</taxon>
        <taxon>Chlorodendraceae</taxon>
        <taxon>Tetraselmis</taxon>
    </lineage>
</organism>
<sequence>NGRGTRVMGALTVAKEGLLIRASAHGQACLSPSSNSFSPNTPPSNKCWVPLDVPLSACPSLRPSPLLCWHRFSG</sequence>
<name>A0A061QQV9_9CHLO</name>
<dbReference type="AlphaFoldDB" id="A0A061QQV9"/>
<accession>A0A061QQV9</accession>
<feature type="non-terminal residue" evidence="1">
    <location>
        <position position="1"/>
    </location>
</feature>